<dbReference type="NCBIfam" id="TIGR01711">
    <property type="entry name" value="gspJ"/>
    <property type="match status" value="1"/>
</dbReference>
<dbReference type="PANTHER" id="PTHR39583">
    <property type="entry name" value="TYPE II SECRETION SYSTEM PROTEIN J-RELATED"/>
    <property type="match status" value="1"/>
</dbReference>
<dbReference type="GO" id="GO:0015627">
    <property type="term" value="C:type II protein secretion system complex"/>
    <property type="evidence" value="ECO:0007669"/>
    <property type="project" value="InterPro"/>
</dbReference>
<keyword evidence="2" id="KW-0488">Methylation</keyword>
<keyword evidence="4 6" id="KW-1133">Transmembrane helix</keyword>
<evidence type="ECO:0000313" key="8">
    <source>
        <dbReference type="Proteomes" id="UP001169760"/>
    </source>
</evidence>
<evidence type="ECO:0000313" key="7">
    <source>
        <dbReference type="EMBL" id="MDO6423618.1"/>
    </source>
</evidence>
<organism evidence="7 8">
    <name type="scientific">Saccharophagus degradans</name>
    <dbReference type="NCBI Taxonomy" id="86304"/>
    <lineage>
        <taxon>Bacteria</taxon>
        <taxon>Pseudomonadati</taxon>
        <taxon>Pseudomonadota</taxon>
        <taxon>Gammaproteobacteria</taxon>
        <taxon>Cellvibrionales</taxon>
        <taxon>Cellvibrionaceae</taxon>
        <taxon>Saccharophagus</taxon>
    </lineage>
</organism>
<accession>A0AAW7X7I3</accession>
<comment type="caution">
    <text evidence="7">The sequence shown here is derived from an EMBL/GenBank/DDBJ whole genome shotgun (WGS) entry which is preliminary data.</text>
</comment>
<sequence length="212" mass="24366">MNNSKAKYSRKQSGFTLIEVLVSITILALVSALSFQAFDMADRASDVTKRKLQEIQRIDRFWLALEMDLKNALGYSMTTPYGDSYPAMVVDKSENYWLMFLRGGKANPMLFPRTEITRVGYRYEENTIWRDSWVNPANPDPDEAFAQKMLEGVSEIIGEVLPPQARSIDNNAWLERWPPQGQPQLLPVAIKITVILEDEREIYRIFNLVEGL</sequence>
<dbReference type="RefSeq" id="WP_216064470.1">
    <property type="nucleotide sequence ID" value="NZ_JAHKPP010000031.1"/>
</dbReference>
<dbReference type="InterPro" id="IPR012902">
    <property type="entry name" value="N_methyl_site"/>
</dbReference>
<evidence type="ECO:0000256" key="5">
    <source>
        <dbReference type="ARBA" id="ARBA00023136"/>
    </source>
</evidence>
<comment type="subcellular location">
    <subcellularLocation>
        <location evidence="1">Membrane</location>
        <topology evidence="1">Single-pass membrane protein</topology>
    </subcellularLocation>
</comment>
<dbReference type="GO" id="GO:0015628">
    <property type="term" value="P:protein secretion by the type II secretion system"/>
    <property type="evidence" value="ECO:0007669"/>
    <property type="project" value="InterPro"/>
</dbReference>
<feature type="transmembrane region" description="Helical" evidence="6">
    <location>
        <begin position="20"/>
        <end position="41"/>
    </location>
</feature>
<reference evidence="7" key="1">
    <citation type="submission" date="2023-07" db="EMBL/GenBank/DDBJ databases">
        <title>Genome content predicts the carbon catabolic preferences of heterotrophic bacteria.</title>
        <authorList>
            <person name="Gralka M."/>
        </authorList>
    </citation>
    <scope>NUCLEOTIDE SEQUENCE</scope>
    <source>
        <strain evidence="7">I3M17_2</strain>
    </source>
</reference>
<dbReference type="InterPro" id="IPR051621">
    <property type="entry name" value="T2SS_protein_J"/>
</dbReference>
<evidence type="ECO:0000256" key="2">
    <source>
        <dbReference type="ARBA" id="ARBA00022481"/>
    </source>
</evidence>
<evidence type="ECO:0000256" key="3">
    <source>
        <dbReference type="ARBA" id="ARBA00022692"/>
    </source>
</evidence>
<dbReference type="InterPro" id="IPR010055">
    <property type="entry name" value="T2SS_protein-GspJ"/>
</dbReference>
<name>A0AAW7X7I3_9GAMM</name>
<evidence type="ECO:0000256" key="6">
    <source>
        <dbReference type="SAM" id="Phobius"/>
    </source>
</evidence>
<dbReference type="EMBL" id="JAUOPB010000010">
    <property type="protein sequence ID" value="MDO6423618.1"/>
    <property type="molecule type" value="Genomic_DNA"/>
</dbReference>
<dbReference type="PROSITE" id="PS00409">
    <property type="entry name" value="PROKAR_NTER_METHYL"/>
    <property type="match status" value="1"/>
</dbReference>
<dbReference type="GO" id="GO:0016020">
    <property type="term" value="C:membrane"/>
    <property type="evidence" value="ECO:0007669"/>
    <property type="project" value="UniProtKB-SubCell"/>
</dbReference>
<evidence type="ECO:0000256" key="4">
    <source>
        <dbReference type="ARBA" id="ARBA00022989"/>
    </source>
</evidence>
<gene>
    <name evidence="7" type="primary">gspJ</name>
    <name evidence="7" type="ORF">Q4521_14140</name>
</gene>
<dbReference type="NCBIfam" id="TIGR02532">
    <property type="entry name" value="IV_pilin_GFxxxE"/>
    <property type="match status" value="1"/>
</dbReference>
<dbReference type="PANTHER" id="PTHR39583:SF2">
    <property type="entry name" value="TYPE II SECRETION SYSTEM PROTEIN J"/>
    <property type="match status" value="1"/>
</dbReference>
<proteinExistence type="predicted"/>
<dbReference type="Pfam" id="PF11612">
    <property type="entry name" value="T2SSJ"/>
    <property type="match status" value="1"/>
</dbReference>
<dbReference type="Pfam" id="PF07963">
    <property type="entry name" value="N_methyl"/>
    <property type="match status" value="1"/>
</dbReference>
<protein>
    <submittedName>
        <fullName evidence="7">Type II secretion system minor pseudopilin GspJ</fullName>
    </submittedName>
</protein>
<dbReference type="Proteomes" id="UP001169760">
    <property type="component" value="Unassembled WGS sequence"/>
</dbReference>
<evidence type="ECO:0000256" key="1">
    <source>
        <dbReference type="ARBA" id="ARBA00004167"/>
    </source>
</evidence>
<dbReference type="AlphaFoldDB" id="A0AAW7X7I3"/>
<keyword evidence="3 6" id="KW-0812">Transmembrane</keyword>
<keyword evidence="5 6" id="KW-0472">Membrane</keyword>